<evidence type="ECO:0008006" key="3">
    <source>
        <dbReference type="Google" id="ProtNLM"/>
    </source>
</evidence>
<keyword evidence="2" id="KW-1185">Reference proteome</keyword>
<proteinExistence type="predicted"/>
<comment type="caution">
    <text evidence="1">The sequence shown here is derived from an EMBL/GenBank/DDBJ whole genome shotgun (WGS) entry which is preliminary data.</text>
</comment>
<dbReference type="EMBL" id="JAIVGD010000028">
    <property type="protein sequence ID" value="KAH0737525.1"/>
    <property type="molecule type" value="Genomic_DNA"/>
</dbReference>
<organism evidence="1 2">
    <name type="scientific">Solanum tuberosum</name>
    <name type="common">Potato</name>
    <dbReference type="NCBI Taxonomy" id="4113"/>
    <lineage>
        <taxon>Eukaryota</taxon>
        <taxon>Viridiplantae</taxon>
        <taxon>Streptophyta</taxon>
        <taxon>Embryophyta</taxon>
        <taxon>Tracheophyta</taxon>
        <taxon>Spermatophyta</taxon>
        <taxon>Magnoliopsida</taxon>
        <taxon>eudicotyledons</taxon>
        <taxon>Gunneridae</taxon>
        <taxon>Pentapetalae</taxon>
        <taxon>asterids</taxon>
        <taxon>lamiids</taxon>
        <taxon>Solanales</taxon>
        <taxon>Solanaceae</taxon>
        <taxon>Solanoideae</taxon>
        <taxon>Solaneae</taxon>
        <taxon>Solanum</taxon>
    </lineage>
</organism>
<reference evidence="1 2" key="1">
    <citation type="journal article" date="2021" name="bioRxiv">
        <title>Chromosome-scale and haplotype-resolved genome assembly of a tetraploid potato cultivar.</title>
        <authorList>
            <person name="Sun H."/>
            <person name="Jiao W.-B."/>
            <person name="Krause K."/>
            <person name="Campoy J.A."/>
            <person name="Goel M."/>
            <person name="Folz-Donahue K."/>
            <person name="Kukat C."/>
            <person name="Huettel B."/>
            <person name="Schneeberger K."/>
        </authorList>
    </citation>
    <scope>NUCLEOTIDE SEQUENCE [LARGE SCALE GENOMIC DNA]</scope>
    <source>
        <strain evidence="1">SolTubOtavaFocal</strain>
        <tissue evidence="1">Leaves</tissue>
    </source>
</reference>
<sequence>MTSMGDSVAIEALGLAATDEVGIGSDEVIVLILESIFERVFLVMQQSTYKYSLVEQSYFTPSKVKKIATDSSFLTWTTKRTRSKMDTTINTVTSSKMIPTSSVVTNPSASIAIETPMEAIVCLEQQISELNLLVTQY</sequence>
<gene>
    <name evidence="1" type="ORF">KY290_036230</name>
</gene>
<protein>
    <recommendedName>
        <fullName evidence="3">Polyprotein protein</fullName>
    </recommendedName>
</protein>
<name>A0ABQ7TVS8_SOLTU</name>
<accession>A0ABQ7TVS8</accession>
<dbReference type="Proteomes" id="UP000826656">
    <property type="component" value="Unassembled WGS sequence"/>
</dbReference>
<evidence type="ECO:0000313" key="1">
    <source>
        <dbReference type="EMBL" id="KAH0737525.1"/>
    </source>
</evidence>
<evidence type="ECO:0000313" key="2">
    <source>
        <dbReference type="Proteomes" id="UP000826656"/>
    </source>
</evidence>